<evidence type="ECO:0000256" key="3">
    <source>
        <dbReference type="ARBA" id="ARBA00022448"/>
    </source>
</evidence>
<dbReference type="InterPro" id="IPR001638">
    <property type="entry name" value="Solute-binding_3/MltF_N"/>
</dbReference>
<evidence type="ECO:0000313" key="10">
    <source>
        <dbReference type="Proteomes" id="UP000553776"/>
    </source>
</evidence>
<dbReference type="SMART" id="SM00062">
    <property type="entry name" value="PBPb"/>
    <property type="match status" value="1"/>
</dbReference>
<evidence type="ECO:0000259" key="8">
    <source>
        <dbReference type="SMART" id="SM00062"/>
    </source>
</evidence>
<comment type="subcellular location">
    <subcellularLocation>
        <location evidence="1">Cell inner membrane</location>
    </subcellularLocation>
</comment>
<evidence type="ECO:0000256" key="5">
    <source>
        <dbReference type="ARBA" id="ARBA00022519"/>
    </source>
</evidence>
<comment type="similarity">
    <text evidence="2">Belongs to the bacterial solute-binding protein SsuA/TauA family.</text>
</comment>
<keyword evidence="5" id="KW-0997">Cell inner membrane</keyword>
<dbReference type="InterPro" id="IPR044527">
    <property type="entry name" value="NrtA/CpmA_ABC-bd_dom"/>
</dbReference>
<dbReference type="PANTHER" id="PTHR30024">
    <property type="entry name" value="ALIPHATIC SULFONATES-BINDING PROTEIN-RELATED"/>
    <property type="match status" value="1"/>
</dbReference>
<dbReference type="CDD" id="cd13553">
    <property type="entry name" value="PBP2_NrtA_CpmA_like"/>
    <property type="match status" value="1"/>
</dbReference>
<gene>
    <name evidence="9" type="ORF">H7B90_10905</name>
</gene>
<evidence type="ECO:0000313" key="9">
    <source>
        <dbReference type="EMBL" id="MBB6691906.1"/>
    </source>
</evidence>
<reference evidence="9 10" key="1">
    <citation type="submission" date="2020-08" db="EMBL/GenBank/DDBJ databases">
        <title>Cohnella phylogeny.</title>
        <authorList>
            <person name="Dunlap C."/>
        </authorList>
    </citation>
    <scope>NUCLEOTIDE SEQUENCE [LARGE SCALE GENOMIC DNA]</scope>
    <source>
        <strain evidence="9 10">DSM 25239</strain>
    </source>
</reference>
<evidence type="ECO:0000256" key="1">
    <source>
        <dbReference type="ARBA" id="ARBA00004533"/>
    </source>
</evidence>
<dbReference type="EMBL" id="JACJVR010000041">
    <property type="protein sequence ID" value="MBB6691906.1"/>
    <property type="molecule type" value="Genomic_DNA"/>
</dbReference>
<protein>
    <submittedName>
        <fullName evidence="9">ABC transporter substrate-binding protein</fullName>
    </submittedName>
</protein>
<dbReference type="Pfam" id="PF13379">
    <property type="entry name" value="NMT1_2"/>
    <property type="match status" value="1"/>
</dbReference>
<feature type="domain" description="Solute-binding protein family 3/N-terminal" evidence="8">
    <location>
        <begin position="33"/>
        <end position="248"/>
    </location>
</feature>
<dbReference type="PANTHER" id="PTHR30024:SF43">
    <property type="entry name" value="BLL4572 PROTEIN"/>
    <property type="match status" value="1"/>
</dbReference>
<evidence type="ECO:0000256" key="6">
    <source>
        <dbReference type="ARBA" id="ARBA00023136"/>
    </source>
</evidence>
<dbReference type="Gene3D" id="3.40.190.10">
    <property type="entry name" value="Periplasmic binding protein-like II"/>
    <property type="match status" value="2"/>
</dbReference>
<keyword evidence="4" id="KW-1003">Cell membrane</keyword>
<name>A0A841TUF4_9BACL</name>
<evidence type="ECO:0000256" key="7">
    <source>
        <dbReference type="SAM" id="SignalP"/>
    </source>
</evidence>
<organism evidence="9 10">
    <name type="scientific">Cohnella xylanilytica</name>
    <dbReference type="NCBI Taxonomy" id="557555"/>
    <lineage>
        <taxon>Bacteria</taxon>
        <taxon>Bacillati</taxon>
        <taxon>Bacillota</taxon>
        <taxon>Bacilli</taxon>
        <taxon>Bacillales</taxon>
        <taxon>Paenibacillaceae</taxon>
        <taxon>Cohnella</taxon>
    </lineage>
</organism>
<dbReference type="SUPFAM" id="SSF53850">
    <property type="entry name" value="Periplasmic binding protein-like II"/>
    <property type="match status" value="1"/>
</dbReference>
<sequence>MRLAATSLLALVLFSLAACGSRSSDSSAEDKPVIKIGYLPITHAGPLYIEEETKGGDYDGFRLQLIKFGSWPDLMDALNAGKIDGASVLMELAMRAKEQGIDLKAVALGHKDGNVVVVANDIGKVQDLKGKSFAIPSAFSTHNILLYQMLKKAGMAYGDVKAVELAPAEMPAALASGRIAGYVVAEPFGAKSVVIHKGKVLYQSQDLWDDSVDCGLVLRGDLIRKQPEAVQAFVAAYAEAGQKAETKDAEVKQNFKKYMNLNDDELNLSLQWIKYDDLKIGKEPYEQLRSYLKEMGLSDNPPAYEDFVDPSFMDKVK</sequence>
<dbReference type="GO" id="GO:0005886">
    <property type="term" value="C:plasma membrane"/>
    <property type="evidence" value="ECO:0007669"/>
    <property type="project" value="UniProtKB-SubCell"/>
</dbReference>
<proteinExistence type="inferred from homology"/>
<dbReference type="Proteomes" id="UP000553776">
    <property type="component" value="Unassembled WGS sequence"/>
</dbReference>
<feature type="signal peptide" evidence="7">
    <location>
        <begin position="1"/>
        <end position="17"/>
    </location>
</feature>
<keyword evidence="6" id="KW-0472">Membrane</keyword>
<evidence type="ECO:0000256" key="2">
    <source>
        <dbReference type="ARBA" id="ARBA00010742"/>
    </source>
</evidence>
<comment type="caution">
    <text evidence="9">The sequence shown here is derived from an EMBL/GenBank/DDBJ whole genome shotgun (WGS) entry which is preliminary data.</text>
</comment>
<keyword evidence="3" id="KW-0813">Transport</keyword>
<feature type="chain" id="PRO_5039233329" evidence="7">
    <location>
        <begin position="18"/>
        <end position="317"/>
    </location>
</feature>
<keyword evidence="10" id="KW-1185">Reference proteome</keyword>
<accession>A0A841TUF4</accession>
<dbReference type="AlphaFoldDB" id="A0A841TUF4"/>
<dbReference type="PROSITE" id="PS51257">
    <property type="entry name" value="PROKAR_LIPOPROTEIN"/>
    <property type="match status" value="1"/>
</dbReference>
<keyword evidence="7" id="KW-0732">Signal</keyword>
<evidence type="ECO:0000256" key="4">
    <source>
        <dbReference type="ARBA" id="ARBA00022475"/>
    </source>
</evidence>